<evidence type="ECO:0000313" key="2">
    <source>
        <dbReference type="Proteomes" id="UP001497535"/>
    </source>
</evidence>
<reference evidence="1" key="1">
    <citation type="submission" date="2023-11" db="EMBL/GenBank/DDBJ databases">
        <authorList>
            <person name="Poullet M."/>
        </authorList>
    </citation>
    <scope>NUCLEOTIDE SEQUENCE</scope>
    <source>
        <strain evidence="1">E1834</strain>
    </source>
</reference>
<sequence>MRGGEYFYKSAPLHEKRKDYYYLIIFGSRQQQQQKPQRLLRFTGLKKEEEKRENNSKLSSSPLFIGDNLQNTTTPRTTSTPHTTSPPSPSSSTTTNTPSSTPLSANKKSSLNFRQRWPHKFTSLSLFGSGNKSRKTSNNLTENNKEKNSSNLNNLNDSTAKHRSLPPPSTVLREATPIEDITCEGRKNDEEEEERGEEEKGKSELICCSSEEIPSPSPSSQQQPTATINTSLKEEEESSLSSPPSQQQQNTSQQQQKPSEFSPISQRVPPPQRAFFGGRWPTSGGNTSWYCESPRQHSGSLMRSRLQPSVSGGFPQQSMLQVRRESFLYRGGGGDDTTTTNNSSPFYGNRFGGGGRTTDDTTSLARPASRASSVTSSEQHNDSFDIVTPFAQLLSSLHNVRANLIAIAQIPQPEGQQQQSQPQQRHSGRRSGGQTSLLVWPPGGSPLPETVQQCGQETLEELDWCLEQLETIQVYRSVTEMASSKFRKLLNRELTHFAESSKSGPQISRFLLNTYMEQEEAQEEGQKMEQKPSTSSIPSKPLPPMVAVAGHASLFNKAKTAAMSRISGVQRLRSSQFGPHHGCPPEFGVPCKKEIEVYMQRINDWGVNIFKMHELSKQHSLTSVTYTLLRERKMLFKFEIPASTLVNYLLHLEHHYRSNPYHNQIHGADVAQSISVLISSPALEGVFSDLEVLAAIFASAIHDVDHPGFTNQYLINTQSELAIMYNDESVLEQHHLAVAFKLLQDRDCDFLQGLTRKQSQSFRKMVIEMVLATDMSKHMSLLADLKTMVEAKKVSGTDTLLDKYQDRIQVLRSAIHLADLSNPAKPIDIYRQWNERILEEYWRQGDREKQLGLEVSPMCDRGNVTVEKSQVGFIDYIVHPLFETWAELVHPDANSILDQLEENRQWYLARMEEEEEEGENGGGEGGEEKIILKEKPPLPQQQQPFFLSKERAAMRQTQPPESCFSSISRSSSKISNPPRPRAATTTAVILPETADINISDQRH</sequence>
<comment type="caution">
    <text evidence="1">The sequence shown here is derived from an EMBL/GenBank/DDBJ whole genome shotgun (WGS) entry which is preliminary data.</text>
</comment>
<evidence type="ECO:0000313" key="1">
    <source>
        <dbReference type="EMBL" id="CAK5068814.1"/>
    </source>
</evidence>
<name>A0ACB0YYC9_MELEN</name>
<organism evidence="1 2">
    <name type="scientific">Meloidogyne enterolobii</name>
    <name type="common">Root-knot nematode worm</name>
    <name type="synonym">Meloidogyne mayaguensis</name>
    <dbReference type="NCBI Taxonomy" id="390850"/>
    <lineage>
        <taxon>Eukaryota</taxon>
        <taxon>Metazoa</taxon>
        <taxon>Ecdysozoa</taxon>
        <taxon>Nematoda</taxon>
        <taxon>Chromadorea</taxon>
        <taxon>Rhabditida</taxon>
        <taxon>Tylenchina</taxon>
        <taxon>Tylenchomorpha</taxon>
        <taxon>Tylenchoidea</taxon>
        <taxon>Meloidogynidae</taxon>
        <taxon>Meloidogyninae</taxon>
        <taxon>Meloidogyne</taxon>
    </lineage>
</organism>
<keyword evidence="2" id="KW-1185">Reference proteome</keyword>
<gene>
    <name evidence="1" type="ORF">MENTE1834_LOCUS18180</name>
</gene>
<accession>A0ACB0YYC9</accession>
<proteinExistence type="predicted"/>
<dbReference type="Proteomes" id="UP001497535">
    <property type="component" value="Unassembled WGS sequence"/>
</dbReference>
<protein>
    <submittedName>
        <fullName evidence="1">Uncharacterized protein</fullName>
    </submittedName>
</protein>
<dbReference type="EMBL" id="CAVMJV010000021">
    <property type="protein sequence ID" value="CAK5068814.1"/>
    <property type="molecule type" value="Genomic_DNA"/>
</dbReference>